<evidence type="ECO:0000256" key="7">
    <source>
        <dbReference type="RuleBase" id="RU363067"/>
    </source>
</evidence>
<feature type="region of interest" description="Disordered" evidence="8">
    <location>
        <begin position="1"/>
        <end position="22"/>
    </location>
</feature>
<dbReference type="GO" id="GO:0004383">
    <property type="term" value="F:guanylate cyclase activity"/>
    <property type="evidence" value="ECO:0007669"/>
    <property type="project" value="TreeGrafter"/>
</dbReference>
<dbReference type="GO" id="GO:0000166">
    <property type="term" value="F:nucleotide binding"/>
    <property type="evidence" value="ECO:0007669"/>
    <property type="project" value="UniProtKB-KW"/>
</dbReference>
<dbReference type="GO" id="GO:0046872">
    <property type="term" value="F:metal ion binding"/>
    <property type="evidence" value="ECO:0007669"/>
    <property type="project" value="UniProtKB-KW"/>
</dbReference>
<evidence type="ECO:0000313" key="12">
    <source>
        <dbReference type="EMBL" id="CAB9505272.1"/>
    </source>
</evidence>
<comment type="subcellular location">
    <subcellularLocation>
        <location evidence="1">Membrane</location>
    </subcellularLocation>
</comment>
<organism evidence="12 13">
    <name type="scientific">Seminavis robusta</name>
    <dbReference type="NCBI Taxonomy" id="568900"/>
    <lineage>
        <taxon>Eukaryota</taxon>
        <taxon>Sar</taxon>
        <taxon>Stramenopiles</taxon>
        <taxon>Ochrophyta</taxon>
        <taxon>Bacillariophyta</taxon>
        <taxon>Bacillariophyceae</taxon>
        <taxon>Bacillariophycidae</taxon>
        <taxon>Naviculales</taxon>
        <taxon>Naviculaceae</taxon>
        <taxon>Seminavis</taxon>
    </lineage>
</organism>
<dbReference type="EMBL" id="CAICTM010000224">
    <property type="protein sequence ID" value="CAB9505272.1"/>
    <property type="molecule type" value="Genomic_DNA"/>
</dbReference>
<dbReference type="Gene3D" id="1.10.1300.10">
    <property type="entry name" value="3'5'-cyclic nucleotide phosphodiesterase, catalytic domain"/>
    <property type="match status" value="1"/>
</dbReference>
<keyword evidence="2 9" id="KW-0812">Transmembrane</keyword>
<dbReference type="Gene3D" id="3.30.70.1230">
    <property type="entry name" value="Nucleotide cyclase"/>
    <property type="match status" value="1"/>
</dbReference>
<dbReference type="GO" id="GO:0001653">
    <property type="term" value="F:peptide receptor activity"/>
    <property type="evidence" value="ECO:0007669"/>
    <property type="project" value="TreeGrafter"/>
</dbReference>
<keyword evidence="7" id="KW-0378">Hydrolase</keyword>
<feature type="region of interest" description="Disordered" evidence="8">
    <location>
        <begin position="35"/>
        <end position="59"/>
    </location>
</feature>
<dbReference type="SMART" id="SM00044">
    <property type="entry name" value="CYCc"/>
    <property type="match status" value="1"/>
</dbReference>
<dbReference type="Pfam" id="PF03924">
    <property type="entry name" value="CHASE"/>
    <property type="match status" value="1"/>
</dbReference>
<evidence type="ECO:0000259" key="10">
    <source>
        <dbReference type="PROSITE" id="PS50125"/>
    </source>
</evidence>
<evidence type="ECO:0000256" key="4">
    <source>
        <dbReference type="ARBA" id="ARBA00022989"/>
    </source>
</evidence>
<dbReference type="PANTHER" id="PTHR11920">
    <property type="entry name" value="GUANYLYL CYCLASE"/>
    <property type="match status" value="1"/>
</dbReference>
<dbReference type="Pfam" id="PF00233">
    <property type="entry name" value="PDEase_I"/>
    <property type="match status" value="1"/>
</dbReference>
<keyword evidence="12" id="KW-0675">Receptor</keyword>
<accession>A0A9N8HA11</accession>
<dbReference type="InterPro" id="IPR036971">
    <property type="entry name" value="PDEase_catalytic_dom_sf"/>
</dbReference>
<reference evidence="12" key="1">
    <citation type="submission" date="2020-06" db="EMBL/GenBank/DDBJ databases">
        <authorList>
            <consortium name="Plant Systems Biology data submission"/>
        </authorList>
    </citation>
    <scope>NUCLEOTIDE SEQUENCE</scope>
    <source>
        <strain evidence="12">D6</strain>
    </source>
</reference>
<dbReference type="SMART" id="SM01079">
    <property type="entry name" value="CHASE"/>
    <property type="match status" value="1"/>
</dbReference>
<comment type="caution">
    <text evidence="12">The sequence shown here is derived from an EMBL/GenBank/DDBJ whole genome shotgun (WGS) entry which is preliminary data.</text>
</comment>
<dbReference type="InterPro" id="IPR001054">
    <property type="entry name" value="A/G_cyclase"/>
</dbReference>
<evidence type="ECO:0000256" key="9">
    <source>
        <dbReference type="SAM" id="Phobius"/>
    </source>
</evidence>
<dbReference type="Gene3D" id="3.30.450.350">
    <property type="entry name" value="CHASE domain"/>
    <property type="match status" value="1"/>
</dbReference>
<feature type="transmembrane region" description="Helical" evidence="9">
    <location>
        <begin position="405"/>
        <end position="425"/>
    </location>
</feature>
<comment type="cofactor">
    <cofactor evidence="7">
        <name>a divalent metal cation</name>
        <dbReference type="ChEBI" id="CHEBI:60240"/>
    </cofactor>
    <text evidence="7">Binds 2 divalent metal cations per subunit. Site 1 may preferentially bind zinc ions, while site 2 has a preference for magnesium and/or manganese ions.</text>
</comment>
<keyword evidence="6" id="KW-0456">Lyase</keyword>
<keyword evidence="5 9" id="KW-0472">Membrane</keyword>
<keyword evidence="13" id="KW-1185">Reference proteome</keyword>
<feature type="domain" description="CHASE" evidence="11">
    <location>
        <begin position="218"/>
        <end position="284"/>
    </location>
</feature>
<evidence type="ECO:0000313" key="13">
    <source>
        <dbReference type="Proteomes" id="UP001153069"/>
    </source>
</evidence>
<dbReference type="SUPFAM" id="SSF109604">
    <property type="entry name" value="HD-domain/PDEase-like"/>
    <property type="match status" value="1"/>
</dbReference>
<name>A0A9N8HA11_9STRA</name>
<dbReference type="CDD" id="cd07302">
    <property type="entry name" value="CHD"/>
    <property type="match status" value="1"/>
</dbReference>
<dbReference type="GO" id="GO:0005886">
    <property type="term" value="C:plasma membrane"/>
    <property type="evidence" value="ECO:0007669"/>
    <property type="project" value="TreeGrafter"/>
</dbReference>
<dbReference type="InterPro" id="IPR050401">
    <property type="entry name" value="Cyclic_nucleotide_synthase"/>
</dbReference>
<feature type="transmembrane region" description="Helical" evidence="9">
    <location>
        <begin position="72"/>
        <end position="93"/>
    </location>
</feature>
<dbReference type="PROSITE" id="PS50125">
    <property type="entry name" value="GUANYLATE_CYCLASE_2"/>
    <property type="match status" value="1"/>
</dbReference>
<dbReference type="PANTHER" id="PTHR11920:SF335">
    <property type="entry name" value="GUANYLATE CYCLASE"/>
    <property type="match status" value="1"/>
</dbReference>
<dbReference type="EC" id="3.1.4.-" evidence="7"/>
<evidence type="ECO:0000259" key="11">
    <source>
        <dbReference type="PROSITE" id="PS50839"/>
    </source>
</evidence>
<dbReference type="Proteomes" id="UP001153069">
    <property type="component" value="Unassembled WGS sequence"/>
</dbReference>
<evidence type="ECO:0000256" key="3">
    <source>
        <dbReference type="ARBA" id="ARBA00022741"/>
    </source>
</evidence>
<comment type="similarity">
    <text evidence="7">Belongs to the cyclic nucleotide phosphodiesterase family.</text>
</comment>
<dbReference type="GO" id="GO:0004114">
    <property type="term" value="F:3',5'-cyclic-nucleotide phosphodiesterase activity"/>
    <property type="evidence" value="ECO:0007669"/>
    <property type="project" value="InterPro"/>
</dbReference>
<dbReference type="GO" id="GO:0007168">
    <property type="term" value="P:receptor guanylyl cyclase signaling pathway"/>
    <property type="evidence" value="ECO:0007669"/>
    <property type="project" value="TreeGrafter"/>
</dbReference>
<dbReference type="InterPro" id="IPR023174">
    <property type="entry name" value="PDEase_CS"/>
</dbReference>
<dbReference type="GO" id="GO:0004016">
    <property type="term" value="F:adenylate cyclase activity"/>
    <property type="evidence" value="ECO:0007669"/>
    <property type="project" value="TreeGrafter"/>
</dbReference>
<dbReference type="InterPro" id="IPR002073">
    <property type="entry name" value="PDEase_catalytic_dom"/>
</dbReference>
<dbReference type="Pfam" id="PF00211">
    <property type="entry name" value="Guanylate_cyc"/>
    <property type="match status" value="1"/>
</dbReference>
<evidence type="ECO:0000256" key="8">
    <source>
        <dbReference type="SAM" id="MobiDB-lite"/>
    </source>
</evidence>
<evidence type="ECO:0000256" key="1">
    <source>
        <dbReference type="ARBA" id="ARBA00004370"/>
    </source>
</evidence>
<gene>
    <name evidence="12" type="ORF">SEMRO_225_G091920.1</name>
</gene>
<protein>
    <recommendedName>
        <fullName evidence="7">Phosphodiesterase</fullName>
        <ecNumber evidence="7">3.1.4.-</ecNumber>
    </recommendedName>
</protein>
<evidence type="ECO:0000256" key="5">
    <source>
        <dbReference type="ARBA" id="ARBA00023136"/>
    </source>
</evidence>
<dbReference type="AlphaFoldDB" id="A0A9N8HA11"/>
<dbReference type="GO" id="GO:0035556">
    <property type="term" value="P:intracellular signal transduction"/>
    <property type="evidence" value="ECO:0007669"/>
    <property type="project" value="InterPro"/>
</dbReference>
<dbReference type="InterPro" id="IPR029787">
    <property type="entry name" value="Nucleotide_cyclase"/>
</dbReference>
<evidence type="ECO:0000256" key="2">
    <source>
        <dbReference type="ARBA" id="ARBA00022692"/>
    </source>
</evidence>
<feature type="domain" description="Guanylate cyclase" evidence="10">
    <location>
        <begin position="518"/>
        <end position="652"/>
    </location>
</feature>
<dbReference type="PROSITE" id="PS50839">
    <property type="entry name" value="CHASE"/>
    <property type="match status" value="1"/>
</dbReference>
<dbReference type="PROSITE" id="PS00126">
    <property type="entry name" value="PDEASE_I_1"/>
    <property type="match status" value="1"/>
</dbReference>
<keyword evidence="7" id="KW-0479">Metal-binding</keyword>
<proteinExistence type="inferred from homology"/>
<sequence length="1134" mass="127514">MTSEIKTDLPMEGTTQPSSNWIDAYKSEEIANELESEFADEDDQTRSNSNSSSDEIHQHFLNVEKTTRRTRLAANMVVLMGAVAAFSFLYMGISSAKSDTKDLFERRAGDFAKEVDSAWHDYESAASWVHSACRNWRHDNFTHEDFEAVYLYLIAAGLDFYAVDWLPNITHDERAEIEETEGAFWKTIEGAEGYSGFMGQEPDPENAGQLVYTNRSVQDFYYPIYFVEPKDTTAGIIHYDLYSAPWERPAMTKAIETYQPALTGRFVLAQHSEDEGYSVILYHPGVPLPPEKFDTERRDFACIIMNINLFLQRAARYQSEPMSVYLYDTTLTALDGAAPEFLGGVTVDYKDGDRNQKEVILLKETEHASLQNARLYFERDVNVGARTWTTVVVPVDGSYEEELPFVYVTGIIIFLASILLAIWMIHNMQRSIQLHKVISKASAEASIVSNLFPANIRERMIQDAEARNNARASMTKDVFRNDRKGGEHRLSENRLHRLMTSEGVFGTKPIAELHPYTTCMIADLCNFTAWASVREPCQVFTLLELIYHAWDSIGQRRRIYKVETVGDSYVAIAGCPEPRKDHAVAMARFSTDCMHRLRTLVKALEKTLGPDTGDLGARFGLHSGQCVAGVLRGDKGRFQLFGDTVNMAARMESTGVCNKIQCSQETADLLAEAGRSRWLIAREEPVNVKGKGLLKTFFLNVTCGSKTSSSPSTDDSLDDLAADGSRKIGRLIEWNVEVLSGLLRSIVARRSSMGKKQGKVLASTVAGSMVLDEVVEIITLPEYNASDVKKQIDPETISLDPEVVGQLTSLVQRIASSYRANPFHSFEHASHVVMSVLKMMGRIVAPKELASKRQKGSIDQTTFEAELNDHTFGISADPLTSFACAFSALIHDVDHQGIPNTVLVKEESPLAAKYSNKSVAEQNSVDLAWAFLMDPEYDQLRACICCDDEEFARFRSLVVNSVMATDIMDKELGAARKARWSRAFKAESDDLGQSLLPEDAQAKINRKATIVIEHLIQASDVSHTMQHWHVYAKWNQRLFTEMYKAYKSGRLDKDPSESWFTGEMGFFDFYIIPLAKKLFTCGVFGVSSDEFLNYALINRKEWEQKGEGMVQQYLEDYQNQLGSELPEEPMSLEV</sequence>
<evidence type="ECO:0000256" key="6">
    <source>
        <dbReference type="ARBA" id="ARBA00023239"/>
    </source>
</evidence>
<dbReference type="SUPFAM" id="SSF55073">
    <property type="entry name" value="Nucleotide cyclase"/>
    <property type="match status" value="1"/>
</dbReference>
<dbReference type="InterPro" id="IPR006189">
    <property type="entry name" value="CHASE_dom"/>
</dbReference>
<keyword evidence="3" id="KW-0547">Nucleotide-binding</keyword>
<dbReference type="InterPro" id="IPR042240">
    <property type="entry name" value="CHASE_sf"/>
</dbReference>
<keyword evidence="4 9" id="KW-1133">Transmembrane helix</keyword>